<protein>
    <recommendedName>
        <fullName evidence="12">Right handed beta helix domain-containing protein</fullName>
    </recommendedName>
</protein>
<evidence type="ECO:0000256" key="3">
    <source>
        <dbReference type="ARBA" id="ARBA00004613"/>
    </source>
</evidence>
<keyword evidence="8" id="KW-0812">Transmembrane</keyword>
<evidence type="ECO:0000256" key="6">
    <source>
        <dbReference type="ARBA" id="ARBA00023136"/>
    </source>
</evidence>
<dbReference type="SUPFAM" id="SSF51126">
    <property type="entry name" value="Pectin lyase-like"/>
    <property type="match status" value="2"/>
</dbReference>
<evidence type="ECO:0000256" key="7">
    <source>
        <dbReference type="ARBA" id="ARBA00023237"/>
    </source>
</evidence>
<evidence type="ECO:0000256" key="1">
    <source>
        <dbReference type="ARBA" id="ARBA00004196"/>
    </source>
</evidence>
<evidence type="ECO:0000256" key="2">
    <source>
        <dbReference type="ARBA" id="ARBA00004442"/>
    </source>
</evidence>
<keyword evidence="8" id="KW-1133">Transmembrane helix</keyword>
<evidence type="ECO:0008006" key="12">
    <source>
        <dbReference type="Google" id="ProtNLM"/>
    </source>
</evidence>
<dbReference type="Pfam" id="PF02415">
    <property type="entry name" value="Chlam_PMP"/>
    <property type="match status" value="1"/>
</dbReference>
<feature type="signal peptide" evidence="9">
    <location>
        <begin position="1"/>
        <end position="16"/>
    </location>
</feature>
<organism evidence="10 11">
    <name type="scientific">Tritrichomonas musculus</name>
    <dbReference type="NCBI Taxonomy" id="1915356"/>
    <lineage>
        <taxon>Eukaryota</taxon>
        <taxon>Metamonada</taxon>
        <taxon>Parabasalia</taxon>
        <taxon>Tritrichomonadida</taxon>
        <taxon>Tritrichomonadidae</taxon>
        <taxon>Tritrichomonas</taxon>
    </lineage>
</organism>
<name>A0ABR2L227_9EUKA</name>
<evidence type="ECO:0000256" key="5">
    <source>
        <dbReference type="ARBA" id="ARBA00022729"/>
    </source>
</evidence>
<keyword evidence="5 9" id="KW-0732">Signal</keyword>
<keyword evidence="7" id="KW-0998">Cell outer membrane</keyword>
<evidence type="ECO:0000256" key="4">
    <source>
        <dbReference type="ARBA" id="ARBA00022525"/>
    </source>
</evidence>
<accession>A0ABR2L227</accession>
<dbReference type="PANTHER" id="PTHR11319:SF35">
    <property type="entry name" value="OUTER MEMBRANE PROTEIN PMPC-RELATED"/>
    <property type="match status" value="1"/>
</dbReference>
<feature type="chain" id="PRO_5047285920" description="Right handed beta helix domain-containing protein" evidence="9">
    <location>
        <begin position="17"/>
        <end position="1215"/>
    </location>
</feature>
<dbReference type="EMBL" id="JAPFFF010000002">
    <property type="protein sequence ID" value="KAK8896777.1"/>
    <property type="molecule type" value="Genomic_DNA"/>
</dbReference>
<evidence type="ECO:0000256" key="9">
    <source>
        <dbReference type="SAM" id="SignalP"/>
    </source>
</evidence>
<keyword evidence="6 8" id="KW-0472">Membrane</keyword>
<dbReference type="Proteomes" id="UP001470230">
    <property type="component" value="Unassembled WGS sequence"/>
</dbReference>
<dbReference type="SMART" id="SM00710">
    <property type="entry name" value="PbH1"/>
    <property type="match status" value="8"/>
</dbReference>
<comment type="subcellular location">
    <subcellularLocation>
        <location evidence="1">Cell envelope</location>
    </subcellularLocation>
    <subcellularLocation>
        <location evidence="2">Cell outer membrane</location>
    </subcellularLocation>
    <subcellularLocation>
        <location evidence="3">Secreted</location>
    </subcellularLocation>
</comment>
<dbReference type="InterPro" id="IPR006626">
    <property type="entry name" value="PbH1"/>
</dbReference>
<evidence type="ECO:0000256" key="8">
    <source>
        <dbReference type="SAM" id="Phobius"/>
    </source>
</evidence>
<keyword evidence="4" id="KW-0964">Secreted</keyword>
<comment type="caution">
    <text evidence="10">The sequence shown here is derived from an EMBL/GenBank/DDBJ whole genome shotgun (WGS) entry which is preliminary data.</text>
</comment>
<gene>
    <name evidence="10" type="ORF">M9Y10_014694</name>
</gene>
<sequence length="1215" mass="136599">MLFLILSLFFKISTDNQNNAESKSRKKQREDYSDVQKVIFENEDYSDNYIFSKSDNPKISFYECSFENIVPLNHFSDSSLIYALKSQFQLTSNNFTSCSFSNSLLNSEETNFTMYSNQVNNCYNFAQPLSVCNIIRSSKSLSKIELNTLTFENMSYSCRGLYFSQCSVVNIKNLTITNANIVRNHGNAIMLTSTEPFDDQISVKIEKCNFIDCGESDYVIYSTLYPLTIDSSSFTSTNDQVKNGCIFFPYLASYTISKTKFEGIFGQSITFSDDERIIKPFSIRLSQCSFINCNKNIVFKLKGDTFSLSNITFSDVEFDSTLISLEGNTEVINFNKCSFSKCPANSKSLSYVLDIPENNREFNFVGCTISSSHFSSSQSCVYFGKTGRYTFSKTSFINLNDAGLIFSDENNGDSNRPLELELLDETSFPMCARCVQFNIRNSPISNCVIENLIFQSDLITFNNTIESITMELSNFSHCFSSYQGTSIIELPNNGDLDFLMDRCIFNYTHLLSGTAIEIIYKVKSVTFSDVQFVDIEGDIYIDIDKSLVENPGDIRILNCSFLRSKSSIDGAAIHASSFCGSRLIEIVDCKFINCVNKKSIGGAISFIAIYGNIQRCTFIDNQAVSGADIYYNIDKKNDKYTSLNDHCLTIEDNIFMRNEDSEKALSLCYLNFESIANYRFVMNKVLINESLVNVYLFGYEKNSNISNGQIVIQNNCISEANKKKVMQPNLEYKIDYELAFEWHCLTENCPEHSSDESTEIEDDSIIENEENKVFYSCAQAYKSQLIIHNSILRIYFCSFMSIKARTKLGGAIYISIGKTLNNELNKKVEVHNCTFRNCVNEIGGAIYLKSVDSTVHHDIRDCLFASNECNSIGASLYLNSLFVTIENCIFKENKASKDGGAIFYEFDSSNANSLNLLEDDQTYAFLVIECKFNSNLAENRGGAIHVSVTKETVNGMIDISNCQFNECTAVTNGGGGIFFYLQKKIYGQISIQLNSFINCTASFGGAIFAFSDNELNDVVITKSVFKKNKASGKLGGGALFISLKNGKVGENLFLNNIGKGSIIISNDDFDDVKKATLTDDDRNGGLLSITNCIFESNSSSSIFYNHGEKKAVSVWIKNCIFDGKVPKGSHHIIGNVKEDKMLHIESCKFSDRKSSIQKIEKEFKFLKDGVIGLNLLIMACILAVLVTIFAVNLFSRKNNKKDEIDQFDNIQYIEV</sequence>
<evidence type="ECO:0000313" key="11">
    <source>
        <dbReference type="Proteomes" id="UP001470230"/>
    </source>
</evidence>
<dbReference type="InterPro" id="IPR003368">
    <property type="entry name" value="POMP_repeat"/>
</dbReference>
<feature type="transmembrane region" description="Helical" evidence="8">
    <location>
        <begin position="1171"/>
        <end position="1194"/>
    </location>
</feature>
<dbReference type="InterPro" id="IPR011050">
    <property type="entry name" value="Pectin_lyase_fold/virulence"/>
</dbReference>
<proteinExistence type="predicted"/>
<dbReference type="PANTHER" id="PTHR11319">
    <property type="entry name" value="G PROTEIN-COUPLED RECEPTOR-RELATED"/>
    <property type="match status" value="1"/>
</dbReference>
<keyword evidence="11" id="KW-1185">Reference proteome</keyword>
<reference evidence="10 11" key="1">
    <citation type="submission" date="2024-04" db="EMBL/GenBank/DDBJ databases">
        <title>Tritrichomonas musculus Genome.</title>
        <authorList>
            <person name="Alves-Ferreira E."/>
            <person name="Grigg M."/>
            <person name="Lorenzi H."/>
            <person name="Galac M."/>
        </authorList>
    </citation>
    <scope>NUCLEOTIDE SEQUENCE [LARGE SCALE GENOMIC DNA]</scope>
    <source>
        <strain evidence="10 11">EAF2021</strain>
    </source>
</reference>
<evidence type="ECO:0000313" key="10">
    <source>
        <dbReference type="EMBL" id="KAK8896777.1"/>
    </source>
</evidence>